<evidence type="ECO:0000256" key="1">
    <source>
        <dbReference type="SAM" id="MobiDB-lite"/>
    </source>
</evidence>
<protein>
    <submittedName>
        <fullName evidence="2">Uncharacterized protein</fullName>
    </submittedName>
</protein>
<evidence type="ECO:0000313" key="3">
    <source>
        <dbReference type="Proteomes" id="UP000285530"/>
    </source>
</evidence>
<feature type="region of interest" description="Disordered" evidence="1">
    <location>
        <begin position="48"/>
        <end position="68"/>
    </location>
</feature>
<dbReference type="EMBL" id="QZEV01000002">
    <property type="protein sequence ID" value="RJL07384.1"/>
    <property type="molecule type" value="Genomic_DNA"/>
</dbReference>
<accession>A0A419A2Q0</accession>
<keyword evidence="3" id="KW-1185">Reference proteome</keyword>
<dbReference type="OrthoDB" id="7283066at2"/>
<gene>
    <name evidence="2" type="ORF">D3P06_01205</name>
</gene>
<reference evidence="2 3" key="1">
    <citation type="submission" date="2018-09" db="EMBL/GenBank/DDBJ databases">
        <title>Paracoccus onubensis nov. sp. a moderate halophilic bacterium isolated from Gruta de las Maravillas (Aracena, Spain).</title>
        <authorList>
            <person name="Jurado V."/>
            <person name="Gutierrez-Patricio S."/>
            <person name="Gonzalez-Pimentel J.L."/>
            <person name="Laiz L."/>
            <person name="Saiz-Jimenez C."/>
        </authorList>
    </citation>
    <scope>NUCLEOTIDE SEQUENCE [LARGE SCALE GENOMIC DNA]</scope>
    <source>
        <strain evidence="2 3">DSM 19484</strain>
    </source>
</reference>
<comment type="caution">
    <text evidence="2">The sequence shown here is derived from an EMBL/GenBank/DDBJ whole genome shotgun (WGS) entry which is preliminary data.</text>
</comment>
<dbReference type="RefSeq" id="WP_119884790.1">
    <property type="nucleotide sequence ID" value="NZ_CP067169.1"/>
</dbReference>
<organism evidence="2 3">
    <name type="scientific">Paracoccus aestuarii</name>
    <dbReference type="NCBI Taxonomy" id="453842"/>
    <lineage>
        <taxon>Bacteria</taxon>
        <taxon>Pseudomonadati</taxon>
        <taxon>Pseudomonadota</taxon>
        <taxon>Alphaproteobacteria</taxon>
        <taxon>Rhodobacterales</taxon>
        <taxon>Paracoccaceae</taxon>
        <taxon>Paracoccus</taxon>
    </lineage>
</organism>
<dbReference type="Proteomes" id="UP000285530">
    <property type="component" value="Unassembled WGS sequence"/>
</dbReference>
<dbReference type="AlphaFoldDB" id="A0A419A2Q0"/>
<name>A0A419A2Q0_9RHOB</name>
<proteinExistence type="predicted"/>
<sequence length="68" mass="7519">MTAKPDILRIDVLPPVSRPGSPERAEQAIRALARIIGRQIAREQFREQVAKEGVATESHSTSRDPDKA</sequence>
<evidence type="ECO:0000313" key="2">
    <source>
        <dbReference type="EMBL" id="RJL07384.1"/>
    </source>
</evidence>